<dbReference type="Proteomes" id="UP001500325">
    <property type="component" value="Unassembled WGS sequence"/>
</dbReference>
<dbReference type="InterPro" id="IPR000073">
    <property type="entry name" value="AB_hydrolase_1"/>
</dbReference>
<organism evidence="2 3">
    <name type="scientific">Pseudonocardia yuanmonensis</name>
    <dbReference type="NCBI Taxonomy" id="1095914"/>
    <lineage>
        <taxon>Bacteria</taxon>
        <taxon>Bacillati</taxon>
        <taxon>Actinomycetota</taxon>
        <taxon>Actinomycetes</taxon>
        <taxon>Pseudonocardiales</taxon>
        <taxon>Pseudonocardiaceae</taxon>
        <taxon>Pseudonocardia</taxon>
    </lineage>
</organism>
<accession>A0ABP8WC41</accession>
<dbReference type="Gene3D" id="3.40.50.1820">
    <property type="entry name" value="alpha/beta hydrolase"/>
    <property type="match status" value="1"/>
</dbReference>
<keyword evidence="2" id="KW-0378">Hydrolase</keyword>
<comment type="caution">
    <text evidence="2">The sequence shown here is derived from an EMBL/GenBank/DDBJ whole genome shotgun (WGS) entry which is preliminary data.</text>
</comment>
<dbReference type="GO" id="GO:0016787">
    <property type="term" value="F:hydrolase activity"/>
    <property type="evidence" value="ECO:0007669"/>
    <property type="project" value="UniProtKB-KW"/>
</dbReference>
<dbReference type="PANTHER" id="PTHR43798">
    <property type="entry name" value="MONOACYLGLYCEROL LIPASE"/>
    <property type="match status" value="1"/>
</dbReference>
<dbReference type="Pfam" id="PF00561">
    <property type="entry name" value="Abhydrolase_1"/>
    <property type="match status" value="1"/>
</dbReference>
<reference evidence="3" key="1">
    <citation type="journal article" date="2019" name="Int. J. Syst. Evol. Microbiol.">
        <title>The Global Catalogue of Microorganisms (GCM) 10K type strain sequencing project: providing services to taxonomists for standard genome sequencing and annotation.</title>
        <authorList>
            <consortium name="The Broad Institute Genomics Platform"/>
            <consortium name="The Broad Institute Genome Sequencing Center for Infectious Disease"/>
            <person name="Wu L."/>
            <person name="Ma J."/>
        </authorList>
    </citation>
    <scope>NUCLEOTIDE SEQUENCE [LARGE SCALE GENOMIC DNA]</scope>
    <source>
        <strain evidence="3">JCM 18055</strain>
    </source>
</reference>
<evidence type="ECO:0000313" key="2">
    <source>
        <dbReference type="EMBL" id="GAA4684421.1"/>
    </source>
</evidence>
<feature type="domain" description="AB hydrolase-1" evidence="1">
    <location>
        <begin position="31"/>
        <end position="129"/>
    </location>
</feature>
<name>A0ABP8WC41_9PSEU</name>
<proteinExistence type="predicted"/>
<protein>
    <submittedName>
        <fullName evidence="2">Alpha/beta hydrolase</fullName>
    </submittedName>
</protein>
<sequence>MTLLPGVRSATVDTDRLRMHLLAAGPEDGEPLVLLHGNLSTGRFYEHLMPTLGERYRVLAPDMRGFGDTEPKALDATRGLGDWADDTAALLHALGIERAPHLVGWSTGGAAVAAYAKDHPVASLTFLDPVSPYGYGGVRADGTPVTPDVAGSGGGSANPEVVARLAAKDASDESPFSIRNVMRALYWSPTYRLPPEREDVLVAEVLKTLVGDDGYPGDHAPSPHWPGVAPGTRGILNALSPKYCRWADVVDLDPKPPVLWTHGSADLVVADASPLDFGVLGASGAVPGWPGEEAFPAQPMVAQIREVLDAYAAAGGRVTVEMFEGSGHGPHVDAAHRWTEVLLAFLVSA</sequence>
<dbReference type="InterPro" id="IPR029058">
    <property type="entry name" value="AB_hydrolase_fold"/>
</dbReference>
<dbReference type="SUPFAM" id="SSF53474">
    <property type="entry name" value="alpha/beta-Hydrolases"/>
    <property type="match status" value="1"/>
</dbReference>
<gene>
    <name evidence="2" type="ORF">GCM10023215_19050</name>
</gene>
<evidence type="ECO:0000313" key="3">
    <source>
        <dbReference type="Proteomes" id="UP001500325"/>
    </source>
</evidence>
<dbReference type="PRINTS" id="PR00111">
    <property type="entry name" value="ABHYDROLASE"/>
</dbReference>
<dbReference type="PANTHER" id="PTHR43798:SF33">
    <property type="entry name" value="HYDROLASE, PUTATIVE (AFU_ORTHOLOGUE AFUA_2G14860)-RELATED"/>
    <property type="match status" value="1"/>
</dbReference>
<evidence type="ECO:0000259" key="1">
    <source>
        <dbReference type="Pfam" id="PF00561"/>
    </source>
</evidence>
<dbReference type="EMBL" id="BAABIC010000005">
    <property type="protein sequence ID" value="GAA4684421.1"/>
    <property type="molecule type" value="Genomic_DNA"/>
</dbReference>
<dbReference type="InterPro" id="IPR050266">
    <property type="entry name" value="AB_hydrolase_sf"/>
</dbReference>
<dbReference type="RefSeq" id="WP_345379838.1">
    <property type="nucleotide sequence ID" value="NZ_BAABIC010000005.1"/>
</dbReference>
<keyword evidence="3" id="KW-1185">Reference proteome</keyword>